<dbReference type="RefSeq" id="WP_168044838.1">
    <property type="nucleotide sequence ID" value="NZ_JAATJM010000001.1"/>
</dbReference>
<gene>
    <name evidence="6" type="ORF">GGQ87_000165</name>
</gene>
<evidence type="ECO:0000256" key="2">
    <source>
        <dbReference type="ARBA" id="ARBA00022763"/>
    </source>
</evidence>
<dbReference type="Proteomes" id="UP000587415">
    <property type="component" value="Unassembled WGS sequence"/>
</dbReference>
<dbReference type="GO" id="GO:0003677">
    <property type="term" value="F:DNA binding"/>
    <property type="evidence" value="ECO:0007669"/>
    <property type="project" value="InterPro"/>
</dbReference>
<dbReference type="PANTHER" id="PTHR10429">
    <property type="entry name" value="DNA-3-METHYLADENINE GLYCOSYLASE"/>
    <property type="match status" value="1"/>
</dbReference>
<dbReference type="CDD" id="cd00540">
    <property type="entry name" value="AAG"/>
    <property type="match status" value="1"/>
</dbReference>
<dbReference type="SUPFAM" id="SSF50486">
    <property type="entry name" value="FMT C-terminal domain-like"/>
    <property type="match status" value="1"/>
</dbReference>
<dbReference type="NCBIfam" id="NF002003">
    <property type="entry name" value="PRK00802.1-3"/>
    <property type="match status" value="1"/>
</dbReference>
<dbReference type="InterPro" id="IPR003180">
    <property type="entry name" value="MPG"/>
</dbReference>
<dbReference type="Gene3D" id="3.10.300.10">
    <property type="entry name" value="Methylpurine-DNA glycosylase (MPG)"/>
    <property type="match status" value="1"/>
</dbReference>
<sequence>MPHALFNEPAETVARTLIGAELEVDGVGGVIVETEAYDISDPASHSFGGPTRRNAAMFGATGCAYVYRIYGLHWCFNVVCDAGQPGSAVLVRALEPRTGLERMHERRGLLPTASLCSGPGKLCEALGIDGSLNGRPLDQAPFALRLHAQPPELVQGVRIGITKGAETPWRFGLKGSRFLSRPFPAMAATA</sequence>
<evidence type="ECO:0000256" key="3">
    <source>
        <dbReference type="ARBA" id="ARBA00022801"/>
    </source>
</evidence>
<organism evidence="6 7">
    <name type="scientific">Brevundimonas alba</name>
    <dbReference type="NCBI Taxonomy" id="74314"/>
    <lineage>
        <taxon>Bacteria</taxon>
        <taxon>Pseudomonadati</taxon>
        <taxon>Pseudomonadota</taxon>
        <taxon>Alphaproteobacteria</taxon>
        <taxon>Caulobacterales</taxon>
        <taxon>Caulobacteraceae</taxon>
        <taxon>Brevundimonas</taxon>
    </lineage>
</organism>
<evidence type="ECO:0000256" key="5">
    <source>
        <dbReference type="HAMAP-Rule" id="MF_00527"/>
    </source>
</evidence>
<dbReference type="GO" id="GO:0006284">
    <property type="term" value="P:base-excision repair"/>
    <property type="evidence" value="ECO:0007669"/>
    <property type="project" value="InterPro"/>
</dbReference>
<evidence type="ECO:0000256" key="1">
    <source>
        <dbReference type="ARBA" id="ARBA00009232"/>
    </source>
</evidence>
<dbReference type="InterPro" id="IPR011034">
    <property type="entry name" value="Formyl_transferase-like_C_sf"/>
</dbReference>
<dbReference type="AlphaFoldDB" id="A0A7X6BM26"/>
<dbReference type="InterPro" id="IPR036995">
    <property type="entry name" value="MPG_sf"/>
</dbReference>
<dbReference type="HAMAP" id="MF_00527">
    <property type="entry name" value="3MGH"/>
    <property type="match status" value="1"/>
</dbReference>
<keyword evidence="6" id="KW-0326">Glycosidase</keyword>
<evidence type="ECO:0000313" key="7">
    <source>
        <dbReference type="Proteomes" id="UP000587415"/>
    </source>
</evidence>
<dbReference type="EC" id="3.2.2.-" evidence="5"/>
<keyword evidence="2 5" id="KW-0227">DNA damage</keyword>
<name>A0A7X6BM26_9CAUL</name>
<comment type="caution">
    <text evidence="6">The sequence shown here is derived from an EMBL/GenBank/DDBJ whole genome shotgun (WGS) entry which is preliminary data.</text>
</comment>
<evidence type="ECO:0000313" key="6">
    <source>
        <dbReference type="EMBL" id="NJC39907.1"/>
    </source>
</evidence>
<dbReference type="PANTHER" id="PTHR10429:SF0">
    <property type="entry name" value="DNA-3-METHYLADENINE GLYCOSYLASE"/>
    <property type="match status" value="1"/>
</dbReference>
<accession>A0A7X6BM26</accession>
<comment type="similarity">
    <text evidence="1 5">Belongs to the DNA glycosylase MPG family.</text>
</comment>
<reference evidence="6 7" key="1">
    <citation type="submission" date="2020-03" db="EMBL/GenBank/DDBJ databases">
        <title>Genomic Encyclopedia of Type Strains, Phase IV (KMG-IV): sequencing the most valuable type-strain genomes for metagenomic binning, comparative biology and taxonomic classification.</title>
        <authorList>
            <person name="Goeker M."/>
        </authorList>
    </citation>
    <scope>NUCLEOTIDE SEQUENCE [LARGE SCALE GENOMIC DNA]</scope>
    <source>
        <strain evidence="6 7">DSM 4736</strain>
    </source>
</reference>
<dbReference type="EMBL" id="JAATJM010000001">
    <property type="protein sequence ID" value="NJC39907.1"/>
    <property type="molecule type" value="Genomic_DNA"/>
</dbReference>
<dbReference type="GO" id="GO:0003905">
    <property type="term" value="F:alkylbase DNA N-glycosylase activity"/>
    <property type="evidence" value="ECO:0007669"/>
    <property type="project" value="InterPro"/>
</dbReference>
<dbReference type="Pfam" id="PF02245">
    <property type="entry name" value="Pur_DNA_glyco"/>
    <property type="match status" value="1"/>
</dbReference>
<keyword evidence="7" id="KW-1185">Reference proteome</keyword>
<evidence type="ECO:0000256" key="4">
    <source>
        <dbReference type="ARBA" id="ARBA00023204"/>
    </source>
</evidence>
<dbReference type="NCBIfam" id="TIGR00567">
    <property type="entry name" value="3mg"/>
    <property type="match status" value="1"/>
</dbReference>
<protein>
    <recommendedName>
        <fullName evidence="5">Putative 3-methyladenine DNA glycosylase</fullName>
        <ecNumber evidence="5">3.2.2.-</ecNumber>
    </recommendedName>
</protein>
<proteinExistence type="inferred from homology"/>
<keyword evidence="4 5" id="KW-0234">DNA repair</keyword>
<keyword evidence="3 5" id="KW-0378">Hydrolase</keyword>
<dbReference type="FunFam" id="3.10.300.10:FF:000001">
    <property type="entry name" value="Putative 3-methyladenine DNA glycosylase"/>
    <property type="match status" value="1"/>
</dbReference>